<evidence type="ECO:0000313" key="3">
    <source>
        <dbReference type="Proteomes" id="UP000320300"/>
    </source>
</evidence>
<dbReference type="EMBL" id="FXTN01000008">
    <property type="protein sequence ID" value="SMO84609.1"/>
    <property type="molecule type" value="Genomic_DNA"/>
</dbReference>
<organism evidence="2 3">
    <name type="scientific">Pedobacter westerhofensis</name>
    <dbReference type="NCBI Taxonomy" id="425512"/>
    <lineage>
        <taxon>Bacteria</taxon>
        <taxon>Pseudomonadati</taxon>
        <taxon>Bacteroidota</taxon>
        <taxon>Sphingobacteriia</taxon>
        <taxon>Sphingobacteriales</taxon>
        <taxon>Sphingobacteriaceae</taxon>
        <taxon>Pedobacter</taxon>
    </lineage>
</organism>
<protein>
    <submittedName>
        <fullName evidence="2">BNR repeat-containing family member</fullName>
    </submittedName>
</protein>
<dbReference type="OrthoDB" id="223410at2"/>
<proteinExistence type="predicted"/>
<dbReference type="Pfam" id="PF15892">
    <property type="entry name" value="BNR_4"/>
    <property type="match status" value="1"/>
</dbReference>
<dbReference type="Proteomes" id="UP000320300">
    <property type="component" value="Unassembled WGS sequence"/>
</dbReference>
<dbReference type="AlphaFoldDB" id="A0A521EL12"/>
<keyword evidence="3" id="KW-1185">Reference proteome</keyword>
<sequence>MKLLFSLLVVICCLFVSGTGIADAQTISTVAEGWAGNSVNAVIFRKNSIASWQGYQFIAFYDQEKNVVLGKRKLGSAVWDTRKTQYQGDATDAHRSISLIVDGAGYLHLSWNHHGNALNYVKSLAPASLELGEKTAMTGRKEDNVTYPEFYTLAGGDLLFLYRDGSSGNGNLMINRYELKTGRWIQVQDGLIDGEGKRNAYWQMATDARGVIHLSWVWRESPDVASNHDMCYARSADGGKTWEKSDGEKYRLPITLATAEYACHIPQQSELINQTSMFADKEGRPFIATYWREAGQDVPQYHVIYKATAEGWKTVNLGFRKTAFSLSGTGTKSIPISRPQILAWKQGNRQATALIFRDRERGDKASVAISTNLLQGHWKLKDLTGTSLGAWEPSYDTELWKNNGILNLYIQKVLQVDSEGKANVGPSPVRVLEYRLTKYKNDAKN</sequence>
<dbReference type="RefSeq" id="WP_142529393.1">
    <property type="nucleotide sequence ID" value="NZ_CBCSJO010000008.1"/>
</dbReference>
<feature type="chain" id="PRO_5022091835" evidence="1">
    <location>
        <begin position="23"/>
        <end position="445"/>
    </location>
</feature>
<keyword evidence="1" id="KW-0732">Signal</keyword>
<evidence type="ECO:0000256" key="1">
    <source>
        <dbReference type="SAM" id="SignalP"/>
    </source>
</evidence>
<accession>A0A521EL12</accession>
<gene>
    <name evidence="2" type="ORF">SAMN06265348_108258</name>
</gene>
<feature type="signal peptide" evidence="1">
    <location>
        <begin position="1"/>
        <end position="22"/>
    </location>
</feature>
<evidence type="ECO:0000313" key="2">
    <source>
        <dbReference type="EMBL" id="SMO84609.1"/>
    </source>
</evidence>
<reference evidence="2 3" key="1">
    <citation type="submission" date="2017-05" db="EMBL/GenBank/DDBJ databases">
        <authorList>
            <person name="Varghese N."/>
            <person name="Submissions S."/>
        </authorList>
    </citation>
    <scope>NUCLEOTIDE SEQUENCE [LARGE SCALE GENOMIC DNA]</scope>
    <source>
        <strain evidence="2 3">DSM 19036</strain>
    </source>
</reference>
<name>A0A521EL12_9SPHI</name>